<dbReference type="EMBL" id="JAUHLI010000018">
    <property type="protein sequence ID" value="MEE2002956.1"/>
    <property type="molecule type" value="Genomic_DNA"/>
</dbReference>
<name>A0ABU7J8S4_9GAMM</name>
<accession>A0ABU7J8S4</accession>
<dbReference type="Proteomes" id="UP001336314">
    <property type="component" value="Unassembled WGS sequence"/>
</dbReference>
<evidence type="ECO:0000313" key="2">
    <source>
        <dbReference type="Proteomes" id="UP001336314"/>
    </source>
</evidence>
<reference evidence="1 2" key="1">
    <citation type="submission" date="2023-07" db="EMBL/GenBank/DDBJ databases">
        <title>Alkalimonas sp., MEB108 novel, alkaliphilic bacterium isolated from Lonar Lake, India.</title>
        <authorList>
            <person name="Joshi A."/>
            <person name="Thite S."/>
        </authorList>
    </citation>
    <scope>NUCLEOTIDE SEQUENCE [LARGE SCALE GENOMIC DNA]</scope>
    <source>
        <strain evidence="1 2">MEB108</strain>
    </source>
</reference>
<organism evidence="1 2">
    <name type="scientific">Alkalimonas cellulosilytica</name>
    <dbReference type="NCBI Taxonomy" id="3058395"/>
    <lineage>
        <taxon>Bacteria</taxon>
        <taxon>Pseudomonadati</taxon>
        <taxon>Pseudomonadota</taxon>
        <taxon>Gammaproteobacteria</taxon>
        <taxon>Alkalimonas</taxon>
    </lineage>
</organism>
<proteinExistence type="predicted"/>
<sequence length="244" mass="27276">MSTSLPQQLSDNTLDAIVRHFQLTEQTGSDGGPYMRLISQLPMVQGQVGHVRLFRGDQIERLVTCSIVVPAMQLDSHMIFAFTASDSVLPHFTLDSVKAGEHYSYHLDLIPKLDLAAHTDYMNRIFVPLTPVFEEAEQLPGITPAHISPAQRATMSPWMLVHRANAEGFASITPFVERYRLYWQQLIADKPTFAVSNTLLAERDSANRAAIFSPEIDPVWQRIDALIGAEAGQQLRTLLKTNHA</sequence>
<evidence type="ECO:0000313" key="1">
    <source>
        <dbReference type="EMBL" id="MEE2002956.1"/>
    </source>
</evidence>
<dbReference type="Gene3D" id="3.40.1500.20">
    <property type="match status" value="1"/>
</dbReference>
<gene>
    <name evidence="1" type="ORF">QWY20_15975</name>
</gene>
<comment type="caution">
    <text evidence="1">The sequence shown here is derived from an EMBL/GenBank/DDBJ whole genome shotgun (WGS) entry which is preliminary data.</text>
</comment>
<protein>
    <submittedName>
        <fullName evidence="1">Uncharacterized protein</fullName>
    </submittedName>
</protein>
<dbReference type="RefSeq" id="WP_330130004.1">
    <property type="nucleotide sequence ID" value="NZ_JAUHLI010000018.1"/>
</dbReference>
<keyword evidence="2" id="KW-1185">Reference proteome</keyword>